<reference evidence="2 3" key="1">
    <citation type="submission" date="2018-09" db="EMBL/GenBank/DDBJ databases">
        <authorList>
            <person name="Wang Z."/>
        </authorList>
    </citation>
    <scope>NUCLEOTIDE SEQUENCE [LARGE SCALE GENOMIC DNA]</scope>
    <source>
        <strain evidence="2 3">ALS 81</strain>
    </source>
</reference>
<dbReference type="EMBL" id="RAQO01000017">
    <property type="protein sequence ID" value="RKF12745.1"/>
    <property type="molecule type" value="Genomic_DNA"/>
</dbReference>
<evidence type="ECO:0000256" key="1">
    <source>
        <dbReference type="SAM" id="SignalP"/>
    </source>
</evidence>
<accession>A0A420E5X9</accession>
<protein>
    <recommendedName>
        <fullName evidence="4">Porin</fullName>
    </recommendedName>
</protein>
<sequence>MNALTLIPFALFSGAVLAEQKTEDLKDMSDPMAIYTQVGMGVTDKGLNFKAGKTYETGQDNRGGMNLVEIKGVAGDTLGWRDQNEQVDGKPIYGGVDDSVDSIRFRNFEVNLANGRGTQLDINVAFGRTSYVQTVENAMQGDPTIEKTTAADISYSFMQAFPKWGKFQFFPLAGVGVNIENSASNGFEFPGMFGLVGMYSKLAITDDIWLMYNPMWVTTLVGSDIYKDYQFGGDSNLLAHEVSLSYKISPRTSVRYFGNWNDKVDYAHGDHRIEFNYQF</sequence>
<evidence type="ECO:0000313" key="2">
    <source>
        <dbReference type="EMBL" id="RKF12745.1"/>
    </source>
</evidence>
<evidence type="ECO:0008006" key="4">
    <source>
        <dbReference type="Google" id="ProtNLM"/>
    </source>
</evidence>
<comment type="caution">
    <text evidence="2">The sequence shown here is derived from an EMBL/GenBank/DDBJ whole genome shotgun (WGS) entry which is preliminary data.</text>
</comment>
<evidence type="ECO:0000313" key="3">
    <source>
        <dbReference type="Proteomes" id="UP000286482"/>
    </source>
</evidence>
<feature type="chain" id="PRO_5019032376" description="Porin" evidence="1">
    <location>
        <begin position="19"/>
        <end position="279"/>
    </location>
</feature>
<dbReference type="Proteomes" id="UP000286482">
    <property type="component" value="Unassembled WGS sequence"/>
</dbReference>
<proteinExistence type="predicted"/>
<dbReference type="RefSeq" id="WP_120356847.1">
    <property type="nucleotide sequence ID" value="NZ_RAQO01000017.1"/>
</dbReference>
<keyword evidence="1" id="KW-0732">Signal</keyword>
<dbReference type="AlphaFoldDB" id="A0A420E5X9"/>
<name>A0A420E5X9_9ALTE</name>
<organism evidence="2 3">
    <name type="scientific">Alginatibacterium sediminis</name>
    <dbReference type="NCBI Taxonomy" id="2164068"/>
    <lineage>
        <taxon>Bacteria</taxon>
        <taxon>Pseudomonadati</taxon>
        <taxon>Pseudomonadota</taxon>
        <taxon>Gammaproteobacteria</taxon>
        <taxon>Alteromonadales</taxon>
        <taxon>Alteromonadaceae</taxon>
        <taxon>Alginatibacterium</taxon>
    </lineage>
</organism>
<keyword evidence="3" id="KW-1185">Reference proteome</keyword>
<dbReference type="OrthoDB" id="5291732at2"/>
<gene>
    <name evidence="2" type="ORF">DBZ36_20435</name>
</gene>
<feature type="signal peptide" evidence="1">
    <location>
        <begin position="1"/>
        <end position="18"/>
    </location>
</feature>